<dbReference type="NCBIfam" id="TIGR00054">
    <property type="entry name" value="RIP metalloprotease RseP"/>
    <property type="match status" value="1"/>
</dbReference>
<dbReference type="Pfam" id="PF17820">
    <property type="entry name" value="PDZ_6"/>
    <property type="match status" value="2"/>
</dbReference>
<dbReference type="Proteomes" id="UP001597337">
    <property type="component" value="Unassembled WGS sequence"/>
</dbReference>
<feature type="transmembrane region" description="Helical" evidence="11">
    <location>
        <begin position="99"/>
        <end position="119"/>
    </location>
</feature>
<keyword evidence="8 11" id="KW-1133">Transmembrane helix</keyword>
<dbReference type="PANTHER" id="PTHR42837:SF2">
    <property type="entry name" value="MEMBRANE METALLOPROTEASE ARASP2, CHLOROPLASTIC-RELATED"/>
    <property type="match status" value="1"/>
</dbReference>
<evidence type="ECO:0000259" key="12">
    <source>
        <dbReference type="PROSITE" id="PS50106"/>
    </source>
</evidence>
<keyword evidence="5 11" id="KW-0812">Transmembrane</keyword>
<evidence type="ECO:0000256" key="2">
    <source>
        <dbReference type="ARBA" id="ARBA00004141"/>
    </source>
</evidence>
<comment type="similarity">
    <text evidence="3 11">Belongs to the peptidase M50B family.</text>
</comment>
<evidence type="ECO:0000256" key="8">
    <source>
        <dbReference type="ARBA" id="ARBA00022989"/>
    </source>
</evidence>
<evidence type="ECO:0000256" key="6">
    <source>
        <dbReference type="ARBA" id="ARBA00022801"/>
    </source>
</evidence>
<keyword evidence="10 11" id="KW-0472">Membrane</keyword>
<dbReference type="CDD" id="cd06163">
    <property type="entry name" value="S2P-M50_PDZ_RseP-like"/>
    <property type="match status" value="1"/>
</dbReference>
<dbReference type="Gene3D" id="2.30.42.10">
    <property type="match status" value="2"/>
</dbReference>
<keyword evidence="7 11" id="KW-0862">Zinc</keyword>
<evidence type="ECO:0000256" key="7">
    <source>
        <dbReference type="ARBA" id="ARBA00022833"/>
    </source>
</evidence>
<reference evidence="14" key="1">
    <citation type="journal article" date="2019" name="Int. J. Syst. Evol. Microbiol.">
        <title>The Global Catalogue of Microorganisms (GCM) 10K type strain sequencing project: providing services to taxonomists for standard genome sequencing and annotation.</title>
        <authorList>
            <consortium name="The Broad Institute Genomics Platform"/>
            <consortium name="The Broad Institute Genome Sequencing Center for Infectious Disease"/>
            <person name="Wu L."/>
            <person name="Ma J."/>
        </authorList>
    </citation>
    <scope>NUCLEOTIDE SEQUENCE [LARGE SCALE GENOMIC DNA]</scope>
    <source>
        <strain evidence="14">KACC 12597</strain>
    </source>
</reference>
<dbReference type="InterPro" id="IPR041489">
    <property type="entry name" value="PDZ_6"/>
</dbReference>
<evidence type="ECO:0000256" key="10">
    <source>
        <dbReference type="ARBA" id="ARBA00023136"/>
    </source>
</evidence>
<evidence type="ECO:0000313" key="13">
    <source>
        <dbReference type="EMBL" id="MFD2111261.1"/>
    </source>
</evidence>
<evidence type="ECO:0000256" key="5">
    <source>
        <dbReference type="ARBA" id="ARBA00022692"/>
    </source>
</evidence>
<dbReference type="InterPro" id="IPR004387">
    <property type="entry name" value="Pept_M50_Zn"/>
</dbReference>
<feature type="transmembrane region" description="Helical" evidence="11">
    <location>
        <begin position="6"/>
        <end position="28"/>
    </location>
</feature>
<dbReference type="SMART" id="SM00228">
    <property type="entry name" value="PDZ"/>
    <property type="match status" value="2"/>
</dbReference>
<gene>
    <name evidence="13" type="primary">rseP</name>
    <name evidence="13" type="ORF">ACFSJC_05320</name>
</gene>
<dbReference type="PROSITE" id="PS50106">
    <property type="entry name" value="PDZ"/>
    <property type="match status" value="1"/>
</dbReference>
<evidence type="ECO:0000256" key="11">
    <source>
        <dbReference type="RuleBase" id="RU362031"/>
    </source>
</evidence>
<evidence type="ECO:0000256" key="3">
    <source>
        <dbReference type="ARBA" id="ARBA00007931"/>
    </source>
</evidence>
<feature type="domain" description="PDZ" evidence="12">
    <location>
        <begin position="211"/>
        <end position="256"/>
    </location>
</feature>
<keyword evidence="11" id="KW-0479">Metal-binding</keyword>
<organism evidence="13 14">
    <name type="scientific">Thiorhodococcus fuscus</name>
    <dbReference type="NCBI Taxonomy" id="527200"/>
    <lineage>
        <taxon>Bacteria</taxon>
        <taxon>Pseudomonadati</taxon>
        <taxon>Pseudomonadota</taxon>
        <taxon>Gammaproteobacteria</taxon>
        <taxon>Chromatiales</taxon>
        <taxon>Chromatiaceae</taxon>
        <taxon>Thiorhodococcus</taxon>
    </lineage>
</organism>
<dbReference type="Pfam" id="PF02163">
    <property type="entry name" value="Peptidase_M50"/>
    <property type="match status" value="1"/>
</dbReference>
<dbReference type="InterPro" id="IPR001478">
    <property type="entry name" value="PDZ"/>
</dbReference>
<dbReference type="InterPro" id="IPR008915">
    <property type="entry name" value="Peptidase_M50"/>
</dbReference>
<evidence type="ECO:0000313" key="14">
    <source>
        <dbReference type="Proteomes" id="UP001597337"/>
    </source>
</evidence>
<keyword evidence="9 11" id="KW-0482">Metalloprotease</keyword>
<comment type="caution">
    <text evidence="13">The sequence shown here is derived from an EMBL/GenBank/DDBJ whole genome shotgun (WGS) entry which is preliminary data.</text>
</comment>
<name>A0ABW4Y524_9GAMM</name>
<evidence type="ECO:0000256" key="1">
    <source>
        <dbReference type="ARBA" id="ARBA00001947"/>
    </source>
</evidence>
<sequence length="455" mass="49224">MDTVFTIGSFLVALGILIAIHEFGHFWVARRVGVKVLKFSIGFGRPLLRWQRDPNATEYVLAVIPLGGYVKMLDEREEPVAESELSQAFNRQALWKRSAIVAAGPLFNLLFAILAYWAIFMLGDSGLKPVIAAVEPASIAAEAGFQPGDELLRIGDRPAGSWETSVFAFTMEAMDGRDLDVRVRDASGVERDRWISGDAISGLTEEPDLLGRLGFTPQRPELPPVIGELVPGEPADVAGLRLGDRVLAVNGERVTSWRALVEAVRGHPNQTLTLDVERPDGASARVQLAPRAVEGENGAQVWRIGAGVQVPDDFMDGYLVDVRYGPIDAMGQAVNKTLDTSLLMLKVMGRMLIGEASIKNLSGPITIAETAGRTASYGLDAFVKFLAVVSISLGVLNLLPIPVLDGGHLLYYLIEWAKGSPVSEPVQLQAQKVGLFLLAALMTLAFYVDLSRLLG</sequence>
<keyword evidence="4" id="KW-0645">Protease</keyword>
<protein>
    <recommendedName>
        <fullName evidence="11">Zinc metalloprotease</fullName>
        <ecNumber evidence="11">3.4.24.-</ecNumber>
    </recommendedName>
</protein>
<proteinExistence type="inferred from homology"/>
<dbReference type="EMBL" id="JBHUHX010000010">
    <property type="protein sequence ID" value="MFD2111261.1"/>
    <property type="molecule type" value="Genomic_DNA"/>
</dbReference>
<dbReference type="EC" id="3.4.24.-" evidence="11"/>
<keyword evidence="6 11" id="KW-0378">Hydrolase</keyword>
<comment type="subcellular location">
    <subcellularLocation>
        <location evidence="2">Membrane</location>
        <topology evidence="2">Multi-pass membrane protein</topology>
    </subcellularLocation>
</comment>
<dbReference type="RefSeq" id="WP_386024264.1">
    <property type="nucleotide sequence ID" value="NZ_JBHUHX010000010.1"/>
</dbReference>
<dbReference type="GO" id="GO:0008237">
    <property type="term" value="F:metallopeptidase activity"/>
    <property type="evidence" value="ECO:0007669"/>
    <property type="project" value="UniProtKB-KW"/>
</dbReference>
<dbReference type="SUPFAM" id="SSF50156">
    <property type="entry name" value="PDZ domain-like"/>
    <property type="match status" value="2"/>
</dbReference>
<accession>A0ABW4Y524</accession>
<comment type="cofactor">
    <cofactor evidence="1 11">
        <name>Zn(2+)</name>
        <dbReference type="ChEBI" id="CHEBI:29105"/>
    </cofactor>
</comment>
<evidence type="ECO:0000256" key="9">
    <source>
        <dbReference type="ARBA" id="ARBA00023049"/>
    </source>
</evidence>
<evidence type="ECO:0000256" key="4">
    <source>
        <dbReference type="ARBA" id="ARBA00022670"/>
    </source>
</evidence>
<dbReference type="CDD" id="cd23081">
    <property type="entry name" value="cpPDZ_EcRseP-like"/>
    <property type="match status" value="1"/>
</dbReference>
<dbReference type="InterPro" id="IPR036034">
    <property type="entry name" value="PDZ_sf"/>
</dbReference>
<dbReference type="PANTHER" id="PTHR42837">
    <property type="entry name" value="REGULATOR OF SIGMA-E PROTEASE RSEP"/>
    <property type="match status" value="1"/>
</dbReference>
<keyword evidence="14" id="KW-1185">Reference proteome</keyword>